<keyword evidence="3" id="KW-0539">Nucleus</keyword>
<feature type="compositionally biased region" description="Basic and acidic residues" evidence="4">
    <location>
        <begin position="910"/>
        <end position="919"/>
    </location>
</feature>
<keyword evidence="2" id="KW-0597">Phosphoprotein</keyword>
<reference evidence="5" key="2">
    <citation type="submission" date="2022-08" db="UniProtKB">
        <authorList>
            <consortium name="EnsemblMetazoa"/>
        </authorList>
    </citation>
    <scope>IDENTIFICATION</scope>
    <source>
        <strain evidence="5">STECLA/ALBI9_A</strain>
    </source>
</reference>
<dbReference type="InterPro" id="IPR024146">
    <property type="entry name" value="Claspin"/>
</dbReference>
<dbReference type="AlphaFoldDB" id="A0A8W7K7K3"/>
<feature type="compositionally biased region" description="Acidic residues" evidence="4">
    <location>
        <begin position="900"/>
        <end position="909"/>
    </location>
</feature>
<feature type="compositionally biased region" description="Polar residues" evidence="4">
    <location>
        <begin position="374"/>
        <end position="385"/>
    </location>
</feature>
<name>A0A8W7K7K3_ANOAL</name>
<dbReference type="EnsemblMetazoa" id="AALB016788-RA">
    <property type="protein sequence ID" value="AALB016788-PA"/>
    <property type="gene ID" value="AALB016788"/>
</dbReference>
<feature type="compositionally biased region" description="Basic and acidic residues" evidence="4">
    <location>
        <begin position="264"/>
        <end position="281"/>
    </location>
</feature>
<sequence length="1265" mass="141746">MDSDSELHATDTLRFDSESEDDATPSGKQSVIIHTGAQQKLSPGISASITNDLECSELPQSKKSDGSNQRDLHSKPAGTDKEDEEETIRTSNRNAKKTSKIIDSDSDEEDTMLRNEPDVDTTRSEKSTPNVVDRLKSLLDSESDSDADSFARDLNNSNTEDEFKNKENSRKTRNVLSDSEGEDISKNSTSGSTRSKPARKKRVEKHKVIAKINTAQDILASLQLRFSDEDSDAPTRDECKEESSSEEDVSDKIPHERRQPKKMTAHEAMEERRVIQSESQRMKREMAIEVPYHRARERTFEEFLSRKAIRRAQASTGFCEGTKKRDMSLKMTPEQLEAFSKQLKELEEESKAFYKSESDSSDEGPPESPLIEKPSNSSESENAVTPNHEMNEKPTLQEGMEPPTLDKNPPGEALNVLCADTGVEQEETEAMDTQSTVEDVSNASLRQESVSNALHETENKKDNTQREIDYDIAFEQQSESSVASKKKSLLSTLDLPPCPRLSGQPGLVIDLDGGGIQLSEPTGIDILFKRLEKCGGGKKDTSKLNTVSILSTDSGVVKLDVVPVLVNEARPAAPKEPIPGAAFMKVQHVLKEQIINDRLETIKKKEEEYAKKLEMEKAEKGETDDEEEELLNDDDGEAGSSENEDECASIVAPVLDKDERDEGESVLHTSSSSEEEEEEEEDDHSETDGVDHTNGKKGRIIRGFQDSDDESNEIHATVERGPTADDKNADPSAEDLRGEEDDKVVLLWKDDDESPKEKEAEDDDLMALCSGQFVTQCPSVEVNSPSKDCTISPSQMNGVGSALYTQGDVLPVPESQLMELCSGRFETQPDLQNSISTQKDDAPVEHHFPVGPESAATGTPVLAGRILCLESTDDEADQSNRTDRVKRVRKRKKKHVHLSEDEESDACEEDATHVLHEERKEEDDEDEEMDEEESTRGANEEIIKCIEYDSEENELEVVLSKKDKSRIAKKFVENEAELSESDWGSADEDEKGLDQYDIEVADEEQFDQRQLQRELEKIHNRQMLDQDNRDVEQLKDLFLEDEEKEAGRIRQFRWKNVEKTFNLDYDKQAQDPEQSQENGDVSDEESEILWRKMRHERTMLLKEKKVELSETDEYEATLLNSANTTLIDGQENNQSLGNVTAIGKRRVTIIKKRVATSVAPSKEEVPFLISNSSIAQGHKASFLSRDEETLSKIATLSKTNTDVEGSSTALATKSRNFVFATLNPSVEVGSKRPLDSEESEEKTDIKRVKSNDPTKKKKLKLESLM</sequence>
<feature type="region of interest" description="Disordered" evidence="4">
    <location>
        <begin position="1065"/>
        <end position="1085"/>
    </location>
</feature>
<protein>
    <recommendedName>
        <fullName evidence="7">Claspin</fullName>
    </recommendedName>
</protein>
<feature type="region of interest" description="Disordered" evidence="4">
    <location>
        <begin position="614"/>
        <end position="762"/>
    </location>
</feature>
<dbReference type="GO" id="GO:0010997">
    <property type="term" value="F:anaphase-promoting complex binding"/>
    <property type="evidence" value="ECO:0007669"/>
    <property type="project" value="TreeGrafter"/>
</dbReference>
<feature type="region of interest" description="Disordered" evidence="4">
    <location>
        <begin position="1228"/>
        <end position="1265"/>
    </location>
</feature>
<dbReference type="PANTHER" id="PTHR14396:SF10">
    <property type="entry name" value="CLASPIN"/>
    <property type="match status" value="1"/>
</dbReference>
<dbReference type="GeneID" id="118461370"/>
<evidence type="ECO:0000313" key="5">
    <source>
        <dbReference type="EnsemblMetazoa" id="AALB016788-PA"/>
    </source>
</evidence>
<organism evidence="5 6">
    <name type="scientific">Anopheles albimanus</name>
    <name type="common">New world malaria mosquito</name>
    <dbReference type="NCBI Taxonomy" id="7167"/>
    <lineage>
        <taxon>Eukaryota</taxon>
        <taxon>Metazoa</taxon>
        <taxon>Ecdysozoa</taxon>
        <taxon>Arthropoda</taxon>
        <taxon>Hexapoda</taxon>
        <taxon>Insecta</taxon>
        <taxon>Pterygota</taxon>
        <taxon>Neoptera</taxon>
        <taxon>Endopterygota</taxon>
        <taxon>Diptera</taxon>
        <taxon>Nematocera</taxon>
        <taxon>Culicoidea</taxon>
        <taxon>Culicidae</taxon>
        <taxon>Anophelinae</taxon>
        <taxon>Anopheles</taxon>
    </lineage>
</organism>
<dbReference type="Proteomes" id="UP000069272">
    <property type="component" value="Chromosome 2R"/>
</dbReference>
<dbReference type="GO" id="GO:0007095">
    <property type="term" value="P:mitotic G2 DNA damage checkpoint signaling"/>
    <property type="evidence" value="ECO:0007669"/>
    <property type="project" value="TreeGrafter"/>
</dbReference>
<feature type="compositionally biased region" description="Basic and acidic residues" evidence="4">
    <location>
        <begin position="1"/>
        <end position="17"/>
    </location>
</feature>
<evidence type="ECO:0000256" key="4">
    <source>
        <dbReference type="SAM" id="MobiDB-lite"/>
    </source>
</evidence>
<feature type="compositionally biased region" description="Basic and acidic residues" evidence="4">
    <location>
        <begin position="1242"/>
        <end position="1254"/>
    </location>
</feature>
<feature type="compositionally biased region" description="Basic and acidic residues" evidence="4">
    <location>
        <begin position="655"/>
        <end position="665"/>
    </location>
</feature>
<dbReference type="GO" id="GO:0033314">
    <property type="term" value="P:mitotic DNA replication checkpoint signaling"/>
    <property type="evidence" value="ECO:0007669"/>
    <property type="project" value="TreeGrafter"/>
</dbReference>
<feature type="compositionally biased region" description="Acidic residues" evidence="4">
    <location>
        <begin position="920"/>
        <end position="933"/>
    </location>
</feature>
<reference evidence="5 6" key="1">
    <citation type="journal article" date="2017" name="G3 (Bethesda)">
        <title>The Physical Genome Mapping of Anopheles albimanus Corrected Scaffold Misassemblies and Identified Interarm Rearrangements in Genus Anopheles.</title>
        <authorList>
            <person name="Artemov G.N."/>
            <person name="Peery A.N."/>
            <person name="Jiang X."/>
            <person name="Tu Z."/>
            <person name="Stegniy V.N."/>
            <person name="Sharakhova M.V."/>
            <person name="Sharakhov I.V."/>
        </authorList>
    </citation>
    <scope>NUCLEOTIDE SEQUENCE [LARGE SCALE GENOMIC DNA]</scope>
    <source>
        <strain evidence="5 6">ALBI9_A</strain>
    </source>
</reference>
<evidence type="ECO:0000256" key="1">
    <source>
        <dbReference type="ARBA" id="ARBA00004123"/>
    </source>
</evidence>
<dbReference type="RefSeq" id="XP_035782511.1">
    <property type="nucleotide sequence ID" value="XM_035926618.1"/>
</dbReference>
<accession>A0A8W7K7K3</accession>
<proteinExistence type="predicted"/>
<dbReference type="PANTHER" id="PTHR14396">
    <property type="entry name" value="CLASPIN"/>
    <property type="match status" value="1"/>
</dbReference>
<feature type="region of interest" description="Disordered" evidence="4">
    <location>
        <begin position="348"/>
        <end position="443"/>
    </location>
</feature>
<feature type="compositionally biased region" description="Polar residues" evidence="4">
    <location>
        <begin position="186"/>
        <end position="195"/>
    </location>
</feature>
<feature type="compositionally biased region" description="Acidic residues" evidence="4">
    <location>
        <begin position="673"/>
        <end position="685"/>
    </location>
</feature>
<evidence type="ECO:0000256" key="3">
    <source>
        <dbReference type="ARBA" id="ARBA00023242"/>
    </source>
</evidence>
<dbReference type="GO" id="GO:0005634">
    <property type="term" value="C:nucleus"/>
    <property type="evidence" value="ECO:0007669"/>
    <property type="project" value="UniProtKB-SubCell"/>
</dbReference>
<dbReference type="KEGG" id="aali:118461370"/>
<feature type="compositionally biased region" description="Acidic residues" evidence="4">
    <location>
        <begin position="750"/>
        <end position="762"/>
    </location>
</feature>
<feature type="compositionally biased region" description="Polar residues" evidence="4">
    <location>
        <begin position="431"/>
        <end position="443"/>
    </location>
</feature>
<dbReference type="OrthoDB" id="5859781at2759"/>
<feature type="region of interest" description="Disordered" evidence="4">
    <location>
        <begin position="1"/>
        <end position="281"/>
    </location>
</feature>
<feature type="compositionally biased region" description="Basic residues" evidence="4">
    <location>
        <begin position="196"/>
        <end position="209"/>
    </location>
</feature>
<comment type="subcellular location">
    <subcellularLocation>
        <location evidence="1">Nucleus</location>
    </subcellularLocation>
</comment>
<evidence type="ECO:0008006" key="7">
    <source>
        <dbReference type="Google" id="ProtNLM"/>
    </source>
</evidence>
<feature type="region of interest" description="Disordered" evidence="4">
    <location>
        <begin position="873"/>
        <end position="941"/>
    </location>
</feature>
<feature type="compositionally biased region" description="Basic residues" evidence="4">
    <location>
        <begin position="886"/>
        <end position="896"/>
    </location>
</feature>
<feature type="compositionally biased region" description="Basic and acidic residues" evidence="4">
    <location>
        <begin position="60"/>
        <end position="80"/>
    </location>
</feature>
<evidence type="ECO:0000256" key="2">
    <source>
        <dbReference type="ARBA" id="ARBA00022553"/>
    </source>
</evidence>
<feature type="compositionally biased region" description="Basic and acidic residues" evidence="4">
    <location>
        <begin position="712"/>
        <end position="729"/>
    </location>
</feature>
<feature type="compositionally biased region" description="Acidic residues" evidence="4">
    <location>
        <begin position="622"/>
        <end position="647"/>
    </location>
</feature>
<keyword evidence="6" id="KW-1185">Reference proteome</keyword>
<feature type="compositionally biased region" description="Polar residues" evidence="4">
    <location>
        <begin position="36"/>
        <end position="59"/>
    </location>
</feature>
<feature type="compositionally biased region" description="Basic and acidic residues" evidence="4">
    <location>
        <begin position="111"/>
        <end position="126"/>
    </location>
</feature>
<feature type="compositionally biased region" description="Basic and acidic residues" evidence="4">
    <location>
        <begin position="348"/>
        <end position="358"/>
    </location>
</feature>
<feature type="compositionally biased region" description="Basic and acidic residues" evidence="4">
    <location>
        <begin position="233"/>
        <end position="243"/>
    </location>
</feature>
<feature type="compositionally biased region" description="Basic and acidic residues" evidence="4">
    <location>
        <begin position="161"/>
        <end position="170"/>
    </location>
</feature>
<evidence type="ECO:0000313" key="6">
    <source>
        <dbReference type="Proteomes" id="UP000069272"/>
    </source>
</evidence>